<dbReference type="RefSeq" id="WP_154240413.1">
    <property type="nucleotide sequence ID" value="NZ_WKPI01000045.1"/>
</dbReference>
<protein>
    <submittedName>
        <fullName evidence="1">XRE family transcriptional regulator</fullName>
    </submittedName>
</protein>
<dbReference type="Proteomes" id="UP000480929">
    <property type="component" value="Unassembled WGS sequence"/>
</dbReference>
<reference evidence="3 4" key="1">
    <citation type="journal article" date="2019" name="Nat. Med.">
        <title>A library of human gut bacterial isolates paired with longitudinal multiomics data enables mechanistic microbiome research.</title>
        <authorList>
            <person name="Poyet M."/>
            <person name="Groussin M."/>
            <person name="Gibbons S.M."/>
            <person name="Avila-Pacheco J."/>
            <person name="Jiang X."/>
            <person name="Kearney S.M."/>
            <person name="Perrotta A.R."/>
            <person name="Berdy B."/>
            <person name="Zhao S."/>
            <person name="Lieberman T.D."/>
            <person name="Swanson P.K."/>
            <person name="Smith M."/>
            <person name="Roesemann S."/>
            <person name="Alexander J.E."/>
            <person name="Rich S.A."/>
            <person name="Livny J."/>
            <person name="Vlamakis H."/>
            <person name="Clish C."/>
            <person name="Bullock K."/>
            <person name="Deik A."/>
            <person name="Scott J."/>
            <person name="Pierce K.A."/>
            <person name="Xavier R.J."/>
            <person name="Alm E.J."/>
        </authorList>
    </citation>
    <scope>NUCLEOTIDE SEQUENCE [LARGE SCALE GENOMIC DNA]</scope>
    <source>
        <strain evidence="1 3">BIOML-A4</strain>
        <strain evidence="2 4">BIOML-A5</strain>
    </source>
</reference>
<sequence length="173" mass="19765">MSKYATKANENVFYLARSEAAKFNDSLASREGASEMLGTDRTRLARIELGSQDPLPEDVLLMADLYKRPELCNYYCTRICPIGRKTMLPMIDGTLSEMAIKLYCAAHDMDEPAEKFLRMMADGKLDAMETEELKQIVPEIEGFTNILQSWLLIAKKQLEGGERIEEKWIHESY</sequence>
<dbReference type="OrthoDB" id="1685177at2"/>
<dbReference type="EMBL" id="WKPJ01000042">
    <property type="protein sequence ID" value="MSA91035.1"/>
    <property type="molecule type" value="Genomic_DNA"/>
</dbReference>
<dbReference type="AlphaFoldDB" id="A0A6N7SBP0"/>
<accession>A0A6N7SBP0</accession>
<gene>
    <name evidence="2" type="ORF">GKD88_16900</name>
    <name evidence="1" type="ORF">GKE08_17020</name>
</gene>
<evidence type="ECO:0000313" key="2">
    <source>
        <dbReference type="EMBL" id="MSC34806.1"/>
    </source>
</evidence>
<comment type="caution">
    <text evidence="1">The sequence shown here is derived from an EMBL/GenBank/DDBJ whole genome shotgun (WGS) entry which is preliminary data.</text>
</comment>
<evidence type="ECO:0000313" key="4">
    <source>
        <dbReference type="Proteomes" id="UP000480929"/>
    </source>
</evidence>
<name>A0A6N7SBP0_9FIRM</name>
<proteinExistence type="predicted"/>
<keyword evidence="4" id="KW-1185">Reference proteome</keyword>
<dbReference type="EMBL" id="WKPI01000045">
    <property type="protein sequence ID" value="MSC34806.1"/>
    <property type="molecule type" value="Genomic_DNA"/>
</dbReference>
<evidence type="ECO:0000313" key="3">
    <source>
        <dbReference type="Proteomes" id="UP000433575"/>
    </source>
</evidence>
<dbReference type="Proteomes" id="UP000433575">
    <property type="component" value="Unassembled WGS sequence"/>
</dbReference>
<organism evidence="1 3">
    <name type="scientific">Holdemania massiliensis</name>
    <dbReference type="NCBI Taxonomy" id="1468449"/>
    <lineage>
        <taxon>Bacteria</taxon>
        <taxon>Bacillati</taxon>
        <taxon>Bacillota</taxon>
        <taxon>Erysipelotrichia</taxon>
        <taxon>Erysipelotrichales</taxon>
        <taxon>Erysipelotrichaceae</taxon>
        <taxon>Holdemania</taxon>
    </lineage>
</organism>
<evidence type="ECO:0000313" key="1">
    <source>
        <dbReference type="EMBL" id="MSA91035.1"/>
    </source>
</evidence>